<name>A0A382M4G2_9ZZZZ</name>
<reference evidence="1" key="1">
    <citation type="submission" date="2018-05" db="EMBL/GenBank/DDBJ databases">
        <authorList>
            <person name="Lanie J.A."/>
            <person name="Ng W.-L."/>
            <person name="Kazmierczak K.M."/>
            <person name="Andrzejewski T.M."/>
            <person name="Davidsen T.M."/>
            <person name="Wayne K.J."/>
            <person name="Tettelin H."/>
            <person name="Glass J.I."/>
            <person name="Rusch D."/>
            <person name="Podicherti R."/>
            <person name="Tsui H.-C.T."/>
            <person name="Winkler M.E."/>
        </authorList>
    </citation>
    <scope>NUCLEOTIDE SEQUENCE</scope>
</reference>
<sequence length="72" mass="8482">MIYASLFILSQSKRSRGSVPWKCSGSNFPLKQRNRTKYQYQSAQQSECQRELLKIQDLSNKNRLHTGEHDQH</sequence>
<protein>
    <submittedName>
        <fullName evidence="1">Uncharacterized protein</fullName>
    </submittedName>
</protein>
<dbReference type="AlphaFoldDB" id="A0A382M4G2"/>
<evidence type="ECO:0000313" key="1">
    <source>
        <dbReference type="EMBL" id="SVC43508.1"/>
    </source>
</evidence>
<dbReference type="EMBL" id="UINC01091047">
    <property type="protein sequence ID" value="SVC43508.1"/>
    <property type="molecule type" value="Genomic_DNA"/>
</dbReference>
<organism evidence="1">
    <name type="scientific">marine metagenome</name>
    <dbReference type="NCBI Taxonomy" id="408172"/>
    <lineage>
        <taxon>unclassified sequences</taxon>
        <taxon>metagenomes</taxon>
        <taxon>ecological metagenomes</taxon>
    </lineage>
</organism>
<accession>A0A382M4G2</accession>
<proteinExistence type="predicted"/>
<gene>
    <name evidence="1" type="ORF">METZ01_LOCUS296362</name>
</gene>